<proteinExistence type="predicted"/>
<dbReference type="InterPro" id="IPR007831">
    <property type="entry name" value="T2SS_GspE_N"/>
</dbReference>
<protein>
    <recommendedName>
        <fullName evidence="1">Type II secretion system protein GspE N-terminal domain-containing protein</fullName>
    </recommendedName>
</protein>
<dbReference type="KEGG" id="taer:GT409_15775"/>
<dbReference type="InterPro" id="IPR037257">
    <property type="entry name" value="T2SS_E_N_sf"/>
</dbReference>
<dbReference type="SUPFAM" id="SSF160246">
    <property type="entry name" value="EspE N-terminal domain-like"/>
    <property type="match status" value="1"/>
</dbReference>
<dbReference type="AlphaFoldDB" id="A0A6P1MFP4"/>
<dbReference type="EMBL" id="CP047593">
    <property type="protein sequence ID" value="QHI70838.1"/>
    <property type="molecule type" value="Genomic_DNA"/>
</dbReference>
<evidence type="ECO:0000313" key="3">
    <source>
        <dbReference type="Proteomes" id="UP000464954"/>
    </source>
</evidence>
<sequence length="278" mass="31379">MDSNMNTQGDLEQTVIMLEQILEVMPDDLFTLRALYETSLKLAQPEKAFDALTRLDDQSRAAQNSDMIDFVLNQYATIADDSPEVQGRISRLQEIKNVTDLMAEEAIADVPKKTADGESSSATRMDAEMALAWELFQDEQLSQEEYSNVLHDLTEMSANRMGVPVTVLHILHDRQFSRFERLMTHLCQKSSIPVMALSQFEENEEVCRMLPTEFISRNGAMPFAKVGDDLLVGVLNPLDKSLMEEAEALCGRRCHPYLVAPDDYDLQLQKVKQAEAVV</sequence>
<evidence type="ECO:0000313" key="2">
    <source>
        <dbReference type="EMBL" id="QHI70838.1"/>
    </source>
</evidence>
<dbReference type="RefSeq" id="WP_160630010.1">
    <property type="nucleotide sequence ID" value="NZ_CP047593.1"/>
</dbReference>
<dbReference type="Pfam" id="PF05157">
    <property type="entry name" value="MshEN"/>
    <property type="match status" value="1"/>
</dbReference>
<dbReference type="Gene3D" id="3.30.300.160">
    <property type="entry name" value="Type II secretion system, protein E, N-terminal domain"/>
    <property type="match status" value="1"/>
</dbReference>
<gene>
    <name evidence="2" type="ORF">GT409_15775</name>
</gene>
<organism evidence="2 3">
    <name type="scientific">Tichowtungia aerotolerans</name>
    <dbReference type="NCBI Taxonomy" id="2697043"/>
    <lineage>
        <taxon>Bacteria</taxon>
        <taxon>Pseudomonadati</taxon>
        <taxon>Kiritimatiellota</taxon>
        <taxon>Tichowtungiia</taxon>
        <taxon>Tichowtungiales</taxon>
        <taxon>Tichowtungiaceae</taxon>
        <taxon>Tichowtungia</taxon>
    </lineage>
</organism>
<reference evidence="2 3" key="1">
    <citation type="submission" date="2020-01" db="EMBL/GenBank/DDBJ databases">
        <title>Ponticoccus aerotolerans gen. nov., sp. nov., an anaerobic bacterium and proposal of Ponticoccusceae fam. nov., Ponticoccusles ord. nov. and Ponticoccuse classis nov. in the phylum Kiritimatiellaeota.</title>
        <authorList>
            <person name="Zhou L.Y."/>
            <person name="Du Z.J."/>
        </authorList>
    </citation>
    <scope>NUCLEOTIDE SEQUENCE [LARGE SCALE GENOMIC DNA]</scope>
    <source>
        <strain evidence="2 3">S-5007</strain>
    </source>
</reference>
<name>A0A6P1MFP4_9BACT</name>
<dbReference type="Proteomes" id="UP000464954">
    <property type="component" value="Chromosome"/>
</dbReference>
<accession>A0A6P1MFP4</accession>
<feature type="domain" description="Type II secretion system protein GspE N-terminal" evidence="1">
    <location>
        <begin position="191"/>
        <end position="274"/>
    </location>
</feature>
<keyword evidence="3" id="KW-1185">Reference proteome</keyword>
<evidence type="ECO:0000259" key="1">
    <source>
        <dbReference type="Pfam" id="PF05157"/>
    </source>
</evidence>